<gene>
    <name evidence="5" type="ORF">SAMN05192585_12914</name>
</gene>
<feature type="domain" description="RNA 2-O ribose methyltransferase substrate binding" evidence="4">
    <location>
        <begin position="31"/>
        <end position="105"/>
    </location>
</feature>
<dbReference type="GO" id="GO:0005737">
    <property type="term" value="C:cytoplasm"/>
    <property type="evidence" value="ECO:0007669"/>
    <property type="project" value="UniProtKB-ARBA"/>
</dbReference>
<dbReference type="OrthoDB" id="9785673at2"/>
<dbReference type="InterPro" id="IPR053888">
    <property type="entry name" value="MRM3-like_sub_bind"/>
</dbReference>
<dbReference type="Gene3D" id="3.40.1280.10">
    <property type="match status" value="1"/>
</dbReference>
<dbReference type="InterPro" id="IPR029064">
    <property type="entry name" value="Ribosomal_eL30-like_sf"/>
</dbReference>
<keyword evidence="2 5" id="KW-0489">Methyltransferase</keyword>
<dbReference type="SUPFAM" id="SSF55315">
    <property type="entry name" value="L30e-like"/>
    <property type="match status" value="1"/>
</dbReference>
<dbReference type="EMBL" id="FNID01000029">
    <property type="protein sequence ID" value="SDN70678.1"/>
    <property type="molecule type" value="Genomic_DNA"/>
</dbReference>
<dbReference type="InterPro" id="IPR013123">
    <property type="entry name" value="SpoU_subst-bd"/>
</dbReference>
<keyword evidence="6" id="KW-1185">Reference proteome</keyword>
<dbReference type="STRING" id="258515.SAMN05192585_12914"/>
<dbReference type="InterPro" id="IPR051259">
    <property type="entry name" value="rRNA_Methyltransferase"/>
</dbReference>
<dbReference type="Pfam" id="PF22435">
    <property type="entry name" value="MRM3-like_sub_bind"/>
    <property type="match status" value="1"/>
</dbReference>
<evidence type="ECO:0000256" key="2">
    <source>
        <dbReference type="ARBA" id="ARBA00022603"/>
    </source>
</evidence>
<dbReference type="SUPFAM" id="SSF75217">
    <property type="entry name" value="alpha/beta knot"/>
    <property type="match status" value="1"/>
</dbReference>
<dbReference type="GO" id="GO:0003723">
    <property type="term" value="F:RNA binding"/>
    <property type="evidence" value="ECO:0007669"/>
    <property type="project" value="InterPro"/>
</dbReference>
<dbReference type="Pfam" id="PF00588">
    <property type="entry name" value="SpoU_methylase"/>
    <property type="match status" value="1"/>
</dbReference>
<evidence type="ECO:0000313" key="6">
    <source>
        <dbReference type="Proteomes" id="UP000199182"/>
    </source>
</evidence>
<dbReference type="GO" id="GO:0006396">
    <property type="term" value="P:RNA processing"/>
    <property type="evidence" value="ECO:0007669"/>
    <property type="project" value="InterPro"/>
</dbReference>
<dbReference type="CDD" id="cd18095">
    <property type="entry name" value="SpoU-like_rRNA-MTase"/>
    <property type="match status" value="1"/>
</dbReference>
<dbReference type="InterPro" id="IPR029028">
    <property type="entry name" value="Alpha/beta_knot_MTases"/>
</dbReference>
<dbReference type="PANTHER" id="PTHR43191">
    <property type="entry name" value="RRNA METHYLTRANSFERASE 3"/>
    <property type="match status" value="1"/>
</dbReference>
<keyword evidence="3 5" id="KW-0808">Transferase</keyword>
<dbReference type="GO" id="GO:0032259">
    <property type="term" value="P:methylation"/>
    <property type="evidence" value="ECO:0007669"/>
    <property type="project" value="UniProtKB-KW"/>
</dbReference>
<evidence type="ECO:0000256" key="3">
    <source>
        <dbReference type="ARBA" id="ARBA00022679"/>
    </source>
</evidence>
<evidence type="ECO:0000256" key="1">
    <source>
        <dbReference type="ARBA" id="ARBA00007228"/>
    </source>
</evidence>
<evidence type="ECO:0000259" key="4">
    <source>
        <dbReference type="SMART" id="SM00967"/>
    </source>
</evidence>
<protein>
    <submittedName>
        <fullName evidence="5">RNA methyltransferase, TrmH family</fullName>
    </submittedName>
</protein>
<name>A0A1H0DKT5_9FIRM</name>
<dbReference type="SMART" id="SM00967">
    <property type="entry name" value="SpoU_sub_bind"/>
    <property type="match status" value="1"/>
</dbReference>
<reference evidence="5 6" key="1">
    <citation type="submission" date="2016-10" db="EMBL/GenBank/DDBJ databases">
        <authorList>
            <person name="de Groot N.N."/>
        </authorList>
    </citation>
    <scope>NUCLEOTIDE SEQUENCE [LARGE SCALE GENOMIC DNA]</scope>
    <source>
        <strain evidence="5 6">CGMCC 1.5012</strain>
    </source>
</reference>
<proteinExistence type="inferred from homology"/>
<dbReference type="InterPro" id="IPR029026">
    <property type="entry name" value="tRNA_m1G_MTases_N"/>
</dbReference>
<dbReference type="PANTHER" id="PTHR43191:SF2">
    <property type="entry name" value="RRNA METHYLTRANSFERASE 3, MITOCHONDRIAL"/>
    <property type="match status" value="1"/>
</dbReference>
<dbReference type="InterPro" id="IPR001537">
    <property type="entry name" value="SpoU_MeTrfase"/>
</dbReference>
<dbReference type="GO" id="GO:0008173">
    <property type="term" value="F:RNA methyltransferase activity"/>
    <property type="evidence" value="ECO:0007669"/>
    <property type="project" value="InterPro"/>
</dbReference>
<dbReference type="AlphaFoldDB" id="A0A1H0DKT5"/>
<evidence type="ECO:0000313" key="5">
    <source>
        <dbReference type="EMBL" id="SDN70678.1"/>
    </source>
</evidence>
<accession>A0A1H0DKT5</accession>
<dbReference type="Gene3D" id="3.30.1330.30">
    <property type="match status" value="1"/>
</dbReference>
<dbReference type="Proteomes" id="UP000199182">
    <property type="component" value="Unassembled WGS sequence"/>
</dbReference>
<comment type="similarity">
    <text evidence="1">Belongs to the class IV-like SAM-binding methyltransferase superfamily. RNA methyltransferase TrmH family.</text>
</comment>
<organism evidence="5 6">
    <name type="scientific">Acetanaerobacterium elongatum</name>
    <dbReference type="NCBI Taxonomy" id="258515"/>
    <lineage>
        <taxon>Bacteria</taxon>
        <taxon>Bacillati</taxon>
        <taxon>Bacillota</taxon>
        <taxon>Clostridia</taxon>
        <taxon>Eubacteriales</taxon>
        <taxon>Oscillospiraceae</taxon>
        <taxon>Acetanaerobacterium</taxon>
    </lineage>
</organism>
<dbReference type="RefSeq" id="WP_092641769.1">
    <property type="nucleotide sequence ID" value="NZ_FNID01000029.1"/>
</dbReference>
<sequence>MVITSVENPVVKLAAKLSVSKKERSEQGLFLIEGLRLCLDAVESGIRIRYVFITTGAGEKYYNLLKPLTVSGALVYEVSDSVFAKVCDTKTPQGVLCVCEMLDKKTQLDKINTNGLYIGLEHIQDPGNLGTILRTAEAVGLSGVVLSADCCDILNPKVIRATMGGVFRLPVFEVQSSTEACRKLSGMGLKTYAAVVDEDADDITSLTFPQGSIVFIGNEGNGLTSELAQACDYRLTIRMRGRAESLNAAMAAGIIMWEMARGQG</sequence>